<evidence type="ECO:0000256" key="2">
    <source>
        <dbReference type="ARBA" id="ARBA00022747"/>
    </source>
</evidence>
<dbReference type="PANTHER" id="PTHR43140">
    <property type="entry name" value="TYPE-1 RESTRICTION ENZYME ECOKI SPECIFICITY PROTEIN"/>
    <property type="match status" value="1"/>
</dbReference>
<evidence type="ECO:0000256" key="1">
    <source>
        <dbReference type="ARBA" id="ARBA00010923"/>
    </source>
</evidence>
<keyword evidence="2" id="KW-0680">Restriction system</keyword>
<keyword evidence="5" id="KW-0255">Endonuclease</keyword>
<keyword evidence="5" id="KW-0540">Nuclease</keyword>
<reference evidence="6" key="1">
    <citation type="journal article" date="2019" name="Int. J. Syst. Evol. Microbiol.">
        <title>The Global Catalogue of Microorganisms (GCM) 10K type strain sequencing project: providing services to taxonomists for standard genome sequencing and annotation.</title>
        <authorList>
            <consortium name="The Broad Institute Genomics Platform"/>
            <consortium name="The Broad Institute Genome Sequencing Center for Infectious Disease"/>
            <person name="Wu L."/>
            <person name="Ma J."/>
        </authorList>
    </citation>
    <scope>NUCLEOTIDE SEQUENCE [LARGE SCALE GENOMIC DNA]</scope>
    <source>
        <strain evidence="6">KCTC 52925</strain>
    </source>
</reference>
<dbReference type="InterPro" id="IPR044946">
    <property type="entry name" value="Restrct_endonuc_typeI_TRD_sf"/>
</dbReference>
<dbReference type="Pfam" id="PF01420">
    <property type="entry name" value="Methylase_S"/>
    <property type="match status" value="1"/>
</dbReference>
<proteinExistence type="inferred from homology"/>
<organism evidence="5 6">
    <name type="scientific">Christiangramia antarctica</name>
    <dbReference type="NCBI Taxonomy" id="2058158"/>
    <lineage>
        <taxon>Bacteria</taxon>
        <taxon>Pseudomonadati</taxon>
        <taxon>Bacteroidota</taxon>
        <taxon>Flavobacteriia</taxon>
        <taxon>Flavobacteriales</taxon>
        <taxon>Flavobacteriaceae</taxon>
        <taxon>Christiangramia</taxon>
    </lineage>
</organism>
<keyword evidence="6" id="KW-1185">Reference proteome</keyword>
<comment type="similarity">
    <text evidence="1">Belongs to the type-I restriction system S methylase family.</text>
</comment>
<dbReference type="SUPFAM" id="SSF116734">
    <property type="entry name" value="DNA methylase specificity domain"/>
    <property type="match status" value="2"/>
</dbReference>
<keyword evidence="3" id="KW-0238">DNA-binding</keyword>
<keyword evidence="5" id="KW-0378">Hydrolase</keyword>
<name>A0ABW5X4A1_9FLAO</name>
<dbReference type="InterPro" id="IPR051212">
    <property type="entry name" value="Type-I_RE_S_subunit"/>
</dbReference>
<dbReference type="EC" id="3.1.21.-" evidence="5"/>
<dbReference type="Gene3D" id="3.90.220.20">
    <property type="entry name" value="DNA methylase specificity domains"/>
    <property type="match status" value="2"/>
</dbReference>
<evidence type="ECO:0000259" key="4">
    <source>
        <dbReference type="Pfam" id="PF01420"/>
    </source>
</evidence>
<dbReference type="Proteomes" id="UP001597438">
    <property type="component" value="Unassembled WGS sequence"/>
</dbReference>
<feature type="domain" description="Type I restriction modification DNA specificity" evidence="4">
    <location>
        <begin position="256"/>
        <end position="432"/>
    </location>
</feature>
<evidence type="ECO:0000313" key="5">
    <source>
        <dbReference type="EMBL" id="MFD2833946.1"/>
    </source>
</evidence>
<evidence type="ECO:0000313" key="6">
    <source>
        <dbReference type="Proteomes" id="UP001597438"/>
    </source>
</evidence>
<dbReference type="RefSeq" id="WP_251740727.1">
    <property type="nucleotide sequence ID" value="NZ_JBHUOJ010000027.1"/>
</dbReference>
<dbReference type="InterPro" id="IPR000055">
    <property type="entry name" value="Restrct_endonuc_typeI_TRD"/>
</dbReference>
<accession>A0ABW5X4A1</accession>
<dbReference type="GO" id="GO:0016787">
    <property type="term" value="F:hydrolase activity"/>
    <property type="evidence" value="ECO:0007669"/>
    <property type="project" value="UniProtKB-KW"/>
</dbReference>
<dbReference type="EMBL" id="JBHUOJ010000027">
    <property type="protein sequence ID" value="MFD2833946.1"/>
    <property type="molecule type" value="Genomic_DNA"/>
</dbReference>
<comment type="caution">
    <text evidence="5">The sequence shown here is derived from an EMBL/GenBank/DDBJ whole genome shotgun (WGS) entry which is preliminary data.</text>
</comment>
<dbReference type="PANTHER" id="PTHR43140:SF1">
    <property type="entry name" value="TYPE I RESTRICTION ENZYME ECOKI SPECIFICITY SUBUNIT"/>
    <property type="match status" value="1"/>
</dbReference>
<dbReference type="GO" id="GO:0004519">
    <property type="term" value="F:endonuclease activity"/>
    <property type="evidence" value="ECO:0007669"/>
    <property type="project" value="UniProtKB-KW"/>
</dbReference>
<sequence length="481" mass="55711">MKEYCEINYKDAVFKISTTKQKLKQKEYLQIGEIPVIDQGQYIIGGYTNDKNRILNCELPVIIFGDHTKNVKLIKFPFVPGADGTKVLQPKTYVSPSYLYYITEVLVFKIKDKGYARHYQYIEKENFPLVSVPEQKAIVKKIEELFSSLDRGIADLKKAQDQLVIYRQAVLKKAFEGKFTKEWREKQTNLPSADELLEQIKEERQKHYLMQVANWKEAVKFWEKSDKTGKMPVKPSKYKDLPEINTEELKSEITIPKNWVYKKIGNITGSIVPNRDKPKSFSGNIHWVTTPDLNLNSIKINYRNIEKGLTKEECQNYNARIIPIKSVIMTCVGMLGTSSVVEEELVINQQLHAFLPSKTYLPEYLAYLIRFNISYLERSSTATTVQYLNKTKCNSLPFPLCSIDEQHQIVQEIESRLSICDKVEESIEESLEKAQALRLSILKKAFEGKLLSEEEIEQCKQHKDYESASVLLERIKAEKHP</sequence>
<evidence type="ECO:0000256" key="3">
    <source>
        <dbReference type="ARBA" id="ARBA00023125"/>
    </source>
</evidence>
<protein>
    <submittedName>
        <fullName evidence="5">Restriction endonuclease subunit S</fullName>
        <ecNumber evidence="5">3.1.21.-</ecNumber>
    </submittedName>
</protein>
<gene>
    <name evidence="5" type="ORF">ACFSYS_11670</name>
</gene>